<gene>
    <name evidence="2" type="ORF">AOQ84DRAFT_230094</name>
</gene>
<keyword evidence="3" id="KW-1185">Reference proteome</keyword>
<sequence>MLAEKKRANDEKKRAKGQKKRENIAPYMKSHLAITISGLQTSDSQLGPKDNDKVRVFEISGLLANRSMKALGDYGAKKNFIKEKFAICLGLAINRNLTCEVIVGSGEAVTTSGVAKASFRFKENPF</sequence>
<evidence type="ECO:0000313" key="2">
    <source>
        <dbReference type="EMBL" id="OCL01846.1"/>
    </source>
</evidence>
<evidence type="ECO:0000313" key="3">
    <source>
        <dbReference type="Proteomes" id="UP000250140"/>
    </source>
</evidence>
<protein>
    <submittedName>
        <fullName evidence="2">Uncharacterized protein</fullName>
    </submittedName>
</protein>
<feature type="compositionally biased region" description="Basic and acidic residues" evidence="1">
    <location>
        <begin position="1"/>
        <end position="13"/>
    </location>
</feature>
<evidence type="ECO:0000256" key="1">
    <source>
        <dbReference type="SAM" id="MobiDB-lite"/>
    </source>
</evidence>
<name>A0A8E2EN89_9PEZI</name>
<dbReference type="EMBL" id="KV751050">
    <property type="protein sequence ID" value="OCL01846.1"/>
    <property type="molecule type" value="Genomic_DNA"/>
</dbReference>
<dbReference type="AlphaFoldDB" id="A0A8E2EN89"/>
<dbReference type="Proteomes" id="UP000250140">
    <property type="component" value="Unassembled WGS sequence"/>
</dbReference>
<accession>A0A8E2EN89</accession>
<proteinExistence type="predicted"/>
<feature type="region of interest" description="Disordered" evidence="1">
    <location>
        <begin position="1"/>
        <end position="22"/>
    </location>
</feature>
<dbReference type="OrthoDB" id="6079484at2759"/>
<reference evidence="2 3" key="1">
    <citation type="journal article" date="2016" name="Nat. Commun.">
        <title>Ectomycorrhizal ecology is imprinted in the genome of the dominant symbiotic fungus Cenococcum geophilum.</title>
        <authorList>
            <consortium name="DOE Joint Genome Institute"/>
            <person name="Peter M."/>
            <person name="Kohler A."/>
            <person name="Ohm R.A."/>
            <person name="Kuo A."/>
            <person name="Krutzmann J."/>
            <person name="Morin E."/>
            <person name="Arend M."/>
            <person name="Barry K.W."/>
            <person name="Binder M."/>
            <person name="Choi C."/>
            <person name="Clum A."/>
            <person name="Copeland A."/>
            <person name="Grisel N."/>
            <person name="Haridas S."/>
            <person name="Kipfer T."/>
            <person name="LaButti K."/>
            <person name="Lindquist E."/>
            <person name="Lipzen A."/>
            <person name="Maire R."/>
            <person name="Meier B."/>
            <person name="Mihaltcheva S."/>
            <person name="Molinier V."/>
            <person name="Murat C."/>
            <person name="Poggeler S."/>
            <person name="Quandt C.A."/>
            <person name="Sperisen C."/>
            <person name="Tritt A."/>
            <person name="Tisserant E."/>
            <person name="Crous P.W."/>
            <person name="Henrissat B."/>
            <person name="Nehls U."/>
            <person name="Egli S."/>
            <person name="Spatafora J.W."/>
            <person name="Grigoriev I.V."/>
            <person name="Martin F.M."/>
        </authorList>
    </citation>
    <scope>NUCLEOTIDE SEQUENCE [LARGE SCALE GENOMIC DNA]</scope>
    <source>
        <strain evidence="2 3">CBS 207.34</strain>
    </source>
</reference>
<organism evidence="2 3">
    <name type="scientific">Glonium stellatum</name>
    <dbReference type="NCBI Taxonomy" id="574774"/>
    <lineage>
        <taxon>Eukaryota</taxon>
        <taxon>Fungi</taxon>
        <taxon>Dikarya</taxon>
        <taxon>Ascomycota</taxon>
        <taxon>Pezizomycotina</taxon>
        <taxon>Dothideomycetes</taxon>
        <taxon>Pleosporomycetidae</taxon>
        <taxon>Gloniales</taxon>
        <taxon>Gloniaceae</taxon>
        <taxon>Glonium</taxon>
    </lineage>
</organism>